<dbReference type="PANTHER" id="PTHR34580">
    <property type="match status" value="1"/>
</dbReference>
<dbReference type="Gene3D" id="1.10.10.10">
    <property type="entry name" value="Winged helix-like DNA-binding domain superfamily/Winged helix DNA-binding domain"/>
    <property type="match status" value="1"/>
</dbReference>
<dbReference type="Pfam" id="PF13280">
    <property type="entry name" value="WYL"/>
    <property type="match status" value="1"/>
</dbReference>
<sequence>MRRADRLFDIIQTLRGAKGPLTATALAQRLEVTPRTIYRDIATLQARQVPIEGAAGIGYLLRRGYDLPPLMFTAEETEAILVGALLTRRTGDPGLRSAADSVLSKIAAILPAALQGQLSSPTFFVSEHGANDPAIADMALIRSAIRQHKKLLIDYVDREGGITARRIWPIAVAYFVEATLVCAWCELRNDYRHFRADRIQSLTLTDESFSTEGGKLLKEWPEWFRLAKG</sequence>
<dbReference type="Proteomes" id="UP000325797">
    <property type="component" value="Chromosome"/>
</dbReference>
<reference evidence="3 4" key="1">
    <citation type="submission" date="2019-08" db="EMBL/GenBank/DDBJ databases">
        <title>Hyperibacter terrae gen. nov., sp. nov. and Hyperibacter viscosus sp. nov., two new members in the family Rhodospirillaceae isolated from the rhizosphere of Hypericum perforatum.</title>
        <authorList>
            <person name="Noviana Z."/>
        </authorList>
    </citation>
    <scope>NUCLEOTIDE SEQUENCE [LARGE SCALE GENOMIC DNA]</scope>
    <source>
        <strain evidence="3 4">R5959</strain>
    </source>
</reference>
<keyword evidence="4" id="KW-1185">Reference proteome</keyword>
<organism evidence="3 4">
    <name type="scientific">Hypericibacter adhaerens</name>
    <dbReference type="NCBI Taxonomy" id="2602016"/>
    <lineage>
        <taxon>Bacteria</taxon>
        <taxon>Pseudomonadati</taxon>
        <taxon>Pseudomonadota</taxon>
        <taxon>Alphaproteobacteria</taxon>
        <taxon>Rhodospirillales</taxon>
        <taxon>Dongiaceae</taxon>
        <taxon>Hypericibacter</taxon>
    </lineage>
</organism>
<dbReference type="AlphaFoldDB" id="A0A5J6N0U8"/>
<dbReference type="PANTHER" id="PTHR34580:SF3">
    <property type="entry name" value="PROTEIN PAFB"/>
    <property type="match status" value="1"/>
</dbReference>
<dbReference type="InterPro" id="IPR036388">
    <property type="entry name" value="WH-like_DNA-bd_sf"/>
</dbReference>
<dbReference type="OrthoDB" id="9807255at2"/>
<evidence type="ECO:0000313" key="4">
    <source>
        <dbReference type="Proteomes" id="UP000325797"/>
    </source>
</evidence>
<proteinExistence type="predicted"/>
<gene>
    <name evidence="3" type="ORF">FRZ61_21100</name>
</gene>
<dbReference type="RefSeq" id="WP_151117308.1">
    <property type="nucleotide sequence ID" value="NZ_CP042582.1"/>
</dbReference>
<dbReference type="PROSITE" id="PS52050">
    <property type="entry name" value="WYL"/>
    <property type="match status" value="1"/>
</dbReference>
<dbReference type="SUPFAM" id="SSF46785">
    <property type="entry name" value="Winged helix' DNA-binding domain"/>
    <property type="match status" value="1"/>
</dbReference>
<dbReference type="EMBL" id="CP042582">
    <property type="protein sequence ID" value="QEX22180.1"/>
    <property type="molecule type" value="Genomic_DNA"/>
</dbReference>
<feature type="domain" description="WYL" evidence="2">
    <location>
        <begin position="139"/>
        <end position="203"/>
    </location>
</feature>
<dbReference type="InterPro" id="IPR051534">
    <property type="entry name" value="CBASS_pafABC_assoc_protein"/>
</dbReference>
<feature type="domain" description="Helix-turn-helix type 11" evidence="1">
    <location>
        <begin position="6"/>
        <end position="59"/>
    </location>
</feature>
<evidence type="ECO:0000313" key="3">
    <source>
        <dbReference type="EMBL" id="QEX22180.1"/>
    </source>
</evidence>
<accession>A0A5J6N0U8</accession>
<dbReference type="KEGG" id="hadh:FRZ61_21100"/>
<dbReference type="Pfam" id="PF08279">
    <property type="entry name" value="HTH_11"/>
    <property type="match status" value="1"/>
</dbReference>
<evidence type="ECO:0000259" key="2">
    <source>
        <dbReference type="Pfam" id="PF13280"/>
    </source>
</evidence>
<dbReference type="InterPro" id="IPR026881">
    <property type="entry name" value="WYL_dom"/>
</dbReference>
<evidence type="ECO:0000259" key="1">
    <source>
        <dbReference type="Pfam" id="PF08279"/>
    </source>
</evidence>
<dbReference type="InterPro" id="IPR036390">
    <property type="entry name" value="WH_DNA-bd_sf"/>
</dbReference>
<name>A0A5J6N0U8_9PROT</name>
<protein>
    <submittedName>
        <fullName evidence="3">Transcriptional regulator</fullName>
    </submittedName>
</protein>
<dbReference type="InterPro" id="IPR013196">
    <property type="entry name" value="HTH_11"/>
</dbReference>